<evidence type="ECO:0000256" key="2">
    <source>
        <dbReference type="SAM" id="SignalP"/>
    </source>
</evidence>
<feature type="chain" id="PRO_5016732189" evidence="2">
    <location>
        <begin position="25"/>
        <end position="144"/>
    </location>
</feature>
<evidence type="ECO:0000313" key="3">
    <source>
        <dbReference type="EMBL" id="AXF76979.1"/>
    </source>
</evidence>
<accession>A0A345CU62</accession>
<dbReference type="Proteomes" id="UP000264980">
    <property type="component" value="Chromosome"/>
</dbReference>
<evidence type="ECO:0000313" key="4">
    <source>
        <dbReference type="Proteomes" id="UP000264980"/>
    </source>
</evidence>
<dbReference type="RefSeq" id="WP_233480037.1">
    <property type="nucleotide sequence ID" value="NZ_CP013970.1"/>
</dbReference>
<sequence length="144" mass="15532">MKKFVSVLSVVAAVGMFATASAHAAESCAAKSAALEKEIKIAQQYGNIYKVNGLKRALAEVKAHCTNASVLADAQKDVRKLEKKLAEKRGNIAEVKADLAEAKAKGNAKKIAKYQKKLAEKQADLREIQQKLNQARAELAALNK</sequence>
<protein>
    <submittedName>
        <fullName evidence="3">DUF1090 domain-containing protein</fullName>
    </submittedName>
</protein>
<feature type="coiled-coil region" evidence="1">
    <location>
        <begin position="71"/>
        <end position="138"/>
    </location>
</feature>
<organism evidence="3 4">
    <name type="scientific">Erwinia tracheiphila</name>
    <dbReference type="NCBI Taxonomy" id="65700"/>
    <lineage>
        <taxon>Bacteria</taxon>
        <taxon>Pseudomonadati</taxon>
        <taxon>Pseudomonadota</taxon>
        <taxon>Gammaproteobacteria</taxon>
        <taxon>Enterobacterales</taxon>
        <taxon>Erwiniaceae</taxon>
        <taxon>Erwinia</taxon>
    </lineage>
</organism>
<dbReference type="InterPro" id="IPR009468">
    <property type="entry name" value="DUF1090"/>
</dbReference>
<keyword evidence="2" id="KW-0732">Signal</keyword>
<name>A0A345CU62_9GAMM</name>
<reference evidence="3 4" key="1">
    <citation type="submission" date="2016-01" db="EMBL/GenBank/DDBJ databases">
        <authorList>
            <person name="Oliw E.H."/>
        </authorList>
    </citation>
    <scope>NUCLEOTIDE SEQUENCE [LARGE SCALE GENOMIC DNA]</scope>
    <source>
        <strain evidence="3 4">MDcuke</strain>
    </source>
</reference>
<evidence type="ECO:0000256" key="1">
    <source>
        <dbReference type="SAM" id="Coils"/>
    </source>
</evidence>
<gene>
    <name evidence="3" type="ORF">AV903_14565</name>
</gene>
<proteinExistence type="predicted"/>
<keyword evidence="1" id="KW-0175">Coiled coil</keyword>
<dbReference type="Pfam" id="PF06476">
    <property type="entry name" value="DUF1090"/>
    <property type="match status" value="1"/>
</dbReference>
<feature type="signal peptide" evidence="2">
    <location>
        <begin position="1"/>
        <end position="24"/>
    </location>
</feature>
<dbReference type="EMBL" id="CP013970">
    <property type="protein sequence ID" value="AXF76979.1"/>
    <property type="molecule type" value="Genomic_DNA"/>
</dbReference>
<dbReference type="AlphaFoldDB" id="A0A345CU62"/>